<dbReference type="InterPro" id="IPR001867">
    <property type="entry name" value="OmpR/PhoB-type_DNA-bd"/>
</dbReference>
<dbReference type="PROSITE" id="PS51755">
    <property type="entry name" value="OMPR_PHOB"/>
    <property type="match status" value="1"/>
</dbReference>
<feature type="modified residue" description="4-aspartylphosphate" evidence="6">
    <location>
        <position position="53"/>
    </location>
</feature>
<protein>
    <recommendedName>
        <fullName evidence="1">Stage 0 sporulation protein A homolog</fullName>
    </recommendedName>
</protein>
<organism evidence="10 11">
    <name type="scientific">Clostridium intestinale URNW</name>
    <dbReference type="NCBI Taxonomy" id="1294142"/>
    <lineage>
        <taxon>Bacteria</taxon>
        <taxon>Bacillati</taxon>
        <taxon>Bacillota</taxon>
        <taxon>Clostridia</taxon>
        <taxon>Eubacteriales</taxon>
        <taxon>Clostridiaceae</taxon>
        <taxon>Clostridium</taxon>
    </lineage>
</organism>
<evidence type="ECO:0000256" key="7">
    <source>
        <dbReference type="PROSITE-ProRule" id="PRU01091"/>
    </source>
</evidence>
<dbReference type="GO" id="GO:0000156">
    <property type="term" value="F:phosphorelay response regulator activity"/>
    <property type="evidence" value="ECO:0007669"/>
    <property type="project" value="TreeGrafter"/>
</dbReference>
<dbReference type="GO" id="GO:0006355">
    <property type="term" value="P:regulation of DNA-templated transcription"/>
    <property type="evidence" value="ECO:0007669"/>
    <property type="project" value="InterPro"/>
</dbReference>
<feature type="domain" description="Response regulatory" evidence="8">
    <location>
        <begin position="6"/>
        <end position="117"/>
    </location>
</feature>
<keyword evidence="6" id="KW-0597">Phosphoprotein</keyword>
<evidence type="ECO:0000256" key="2">
    <source>
        <dbReference type="ARBA" id="ARBA00023015"/>
    </source>
</evidence>
<dbReference type="GO" id="GO:0005829">
    <property type="term" value="C:cytosol"/>
    <property type="evidence" value="ECO:0007669"/>
    <property type="project" value="TreeGrafter"/>
</dbReference>
<dbReference type="eggNOG" id="COG0745">
    <property type="taxonomic scope" value="Bacteria"/>
</dbReference>
<dbReference type="PANTHER" id="PTHR48111">
    <property type="entry name" value="REGULATOR OF RPOS"/>
    <property type="match status" value="1"/>
</dbReference>
<comment type="function">
    <text evidence="5">May play the central regulatory role in sporulation. It may be an element of the effector pathway responsible for the activation of sporulation genes in response to nutritional stress. Spo0A may act in concert with spo0H (a sigma factor) to control the expression of some genes that are critical to the sporulation process.</text>
</comment>
<dbReference type="OrthoDB" id="9790442at2"/>
<evidence type="ECO:0000256" key="6">
    <source>
        <dbReference type="PROSITE-ProRule" id="PRU00169"/>
    </source>
</evidence>
<dbReference type="SMART" id="SM00862">
    <property type="entry name" value="Trans_reg_C"/>
    <property type="match status" value="1"/>
</dbReference>
<dbReference type="InterPro" id="IPR001789">
    <property type="entry name" value="Sig_transdc_resp-reg_receiver"/>
</dbReference>
<keyword evidence="3 7" id="KW-0238">DNA-binding</keyword>
<evidence type="ECO:0000313" key="10">
    <source>
        <dbReference type="EMBL" id="ERK30595.1"/>
    </source>
</evidence>
<dbReference type="GO" id="GO:0000976">
    <property type="term" value="F:transcription cis-regulatory region binding"/>
    <property type="evidence" value="ECO:0007669"/>
    <property type="project" value="TreeGrafter"/>
</dbReference>
<keyword evidence="4" id="KW-0804">Transcription</keyword>
<dbReference type="PANTHER" id="PTHR48111:SF43">
    <property type="entry name" value="STAGE 0 SPORULATION PROTEIN A HOMOLOG"/>
    <property type="match status" value="1"/>
</dbReference>
<dbReference type="PATRIC" id="fig|1294142.3.peg.2677"/>
<evidence type="ECO:0000256" key="5">
    <source>
        <dbReference type="ARBA" id="ARBA00024867"/>
    </source>
</evidence>
<keyword evidence="2" id="KW-0805">Transcription regulation</keyword>
<dbReference type="EMBL" id="APJA01000012">
    <property type="protein sequence ID" value="ERK30595.1"/>
    <property type="molecule type" value="Genomic_DNA"/>
</dbReference>
<dbReference type="STRING" id="1294142.CINTURNW_2590"/>
<dbReference type="InterPro" id="IPR036388">
    <property type="entry name" value="WH-like_DNA-bd_sf"/>
</dbReference>
<reference evidence="10 11" key="1">
    <citation type="journal article" date="2013" name="Genome Announc.">
        <title>Draft Genome Sequence of the Hydrogen- and Ethanol-Producing Bacterium Clostridium intestinale Strain URNW.</title>
        <authorList>
            <person name="Lal S."/>
            <person name="Ramachandran U."/>
            <person name="Zhang X."/>
            <person name="Sparling R."/>
            <person name="Levin D.B."/>
        </authorList>
    </citation>
    <scope>NUCLEOTIDE SEQUENCE [LARGE SCALE GENOMIC DNA]</scope>
    <source>
        <strain evidence="10 11">URNW</strain>
    </source>
</reference>
<keyword evidence="11" id="KW-1185">Reference proteome</keyword>
<dbReference type="Gene3D" id="3.40.50.2300">
    <property type="match status" value="1"/>
</dbReference>
<dbReference type="AlphaFoldDB" id="U2PVZ7"/>
<proteinExistence type="predicted"/>
<sequence>MIKINSILIVEDNENICIEISKFFQKNGFYVYIAKKLEDIENMIDKIHVVLLDINLCEEDGFAICKSIRKVSNVPIIFVTGRNSEEDELRAMALGGDDYIKKPYSLPILLSKVKRILYRSKKDNIEELSIKDVTINLVMGQLKAGDKVLEISKNEMKILYYFFLNKGRVIEKDELIEYLWNNKFYVDDNILNVNLSRLRKRLSDIGYNDFIETIPKKGYRIKELDV</sequence>
<dbReference type="InterPro" id="IPR011006">
    <property type="entry name" value="CheY-like_superfamily"/>
</dbReference>
<dbReference type="Pfam" id="PF00486">
    <property type="entry name" value="Trans_reg_C"/>
    <property type="match status" value="1"/>
</dbReference>
<comment type="caution">
    <text evidence="10">The sequence shown here is derived from an EMBL/GenBank/DDBJ whole genome shotgun (WGS) entry which is preliminary data.</text>
</comment>
<evidence type="ECO:0000256" key="1">
    <source>
        <dbReference type="ARBA" id="ARBA00018672"/>
    </source>
</evidence>
<dbReference type="RefSeq" id="WP_021802578.1">
    <property type="nucleotide sequence ID" value="NZ_KI273145.1"/>
</dbReference>
<dbReference type="Pfam" id="PF00072">
    <property type="entry name" value="Response_reg"/>
    <property type="match status" value="1"/>
</dbReference>
<evidence type="ECO:0000256" key="4">
    <source>
        <dbReference type="ARBA" id="ARBA00023163"/>
    </source>
</evidence>
<dbReference type="GO" id="GO:0032993">
    <property type="term" value="C:protein-DNA complex"/>
    <property type="evidence" value="ECO:0007669"/>
    <property type="project" value="TreeGrafter"/>
</dbReference>
<feature type="domain" description="OmpR/PhoB-type" evidence="9">
    <location>
        <begin position="125"/>
        <end position="223"/>
    </location>
</feature>
<accession>U2PVZ7</accession>
<dbReference type="InterPro" id="IPR039420">
    <property type="entry name" value="WalR-like"/>
</dbReference>
<evidence type="ECO:0000259" key="9">
    <source>
        <dbReference type="PROSITE" id="PS51755"/>
    </source>
</evidence>
<name>U2PVZ7_9CLOT</name>
<dbReference type="CDD" id="cd00383">
    <property type="entry name" value="trans_reg_C"/>
    <property type="match status" value="1"/>
</dbReference>
<dbReference type="PROSITE" id="PS50110">
    <property type="entry name" value="RESPONSE_REGULATORY"/>
    <property type="match status" value="1"/>
</dbReference>
<evidence type="ECO:0000259" key="8">
    <source>
        <dbReference type="PROSITE" id="PS50110"/>
    </source>
</evidence>
<dbReference type="SUPFAM" id="SSF52172">
    <property type="entry name" value="CheY-like"/>
    <property type="match status" value="1"/>
</dbReference>
<evidence type="ECO:0000313" key="11">
    <source>
        <dbReference type="Proteomes" id="UP000016721"/>
    </source>
</evidence>
<dbReference type="HOGENOM" id="CLU_000445_30_3_9"/>
<gene>
    <name evidence="10" type="ORF">CINTURNW_2590</name>
</gene>
<dbReference type="Gene3D" id="1.10.10.10">
    <property type="entry name" value="Winged helix-like DNA-binding domain superfamily/Winged helix DNA-binding domain"/>
    <property type="match status" value="1"/>
</dbReference>
<dbReference type="Proteomes" id="UP000016721">
    <property type="component" value="Unassembled WGS sequence"/>
</dbReference>
<dbReference type="SMART" id="SM00448">
    <property type="entry name" value="REC"/>
    <property type="match status" value="1"/>
</dbReference>
<evidence type="ECO:0000256" key="3">
    <source>
        <dbReference type="ARBA" id="ARBA00023125"/>
    </source>
</evidence>
<feature type="DNA-binding region" description="OmpR/PhoB-type" evidence="7">
    <location>
        <begin position="125"/>
        <end position="223"/>
    </location>
</feature>